<evidence type="ECO:0000313" key="2">
    <source>
        <dbReference type="EMBL" id="GFN74057.1"/>
    </source>
</evidence>
<protein>
    <submittedName>
        <fullName evidence="2">Monocarboxylate transporter 12</fullName>
    </submittedName>
</protein>
<reference evidence="2 3" key="1">
    <citation type="journal article" date="2021" name="Elife">
        <title>Chloroplast acquisition without the gene transfer in kleptoplastic sea slugs, Plakobranchus ocellatus.</title>
        <authorList>
            <person name="Maeda T."/>
            <person name="Takahashi S."/>
            <person name="Yoshida T."/>
            <person name="Shimamura S."/>
            <person name="Takaki Y."/>
            <person name="Nagai Y."/>
            <person name="Toyoda A."/>
            <person name="Suzuki Y."/>
            <person name="Arimoto A."/>
            <person name="Ishii H."/>
            <person name="Satoh N."/>
            <person name="Nishiyama T."/>
            <person name="Hasebe M."/>
            <person name="Maruyama T."/>
            <person name="Minagawa J."/>
            <person name="Obokata J."/>
            <person name="Shigenobu S."/>
        </authorList>
    </citation>
    <scope>NUCLEOTIDE SEQUENCE [LARGE SCALE GENOMIC DNA]</scope>
</reference>
<sequence>MTFFNPFVRELIFILLQLSVSDADLFNFQVTETSQNVSRGEELCRDSGYDGLAIVNFPEAYSFALRILSPLASRNDSYLPAFVGVRSYEGTGEIMWDDRTAPASDEHFSGQQNGQKTRVGRITNTGGIKLTSRESLRHALCGDRKS</sequence>
<evidence type="ECO:0000313" key="3">
    <source>
        <dbReference type="Proteomes" id="UP000735302"/>
    </source>
</evidence>
<comment type="caution">
    <text evidence="2">The sequence shown here is derived from an EMBL/GenBank/DDBJ whole genome shotgun (WGS) entry which is preliminary data.</text>
</comment>
<proteinExistence type="predicted"/>
<name>A0AAV3XUK0_9GAST</name>
<keyword evidence="3" id="KW-1185">Reference proteome</keyword>
<keyword evidence="1" id="KW-0732">Signal</keyword>
<evidence type="ECO:0000256" key="1">
    <source>
        <dbReference type="SAM" id="SignalP"/>
    </source>
</evidence>
<accession>A0AAV3XUK0</accession>
<dbReference type="Proteomes" id="UP000735302">
    <property type="component" value="Unassembled WGS sequence"/>
</dbReference>
<feature type="chain" id="PRO_5043337970" evidence="1">
    <location>
        <begin position="24"/>
        <end position="146"/>
    </location>
</feature>
<dbReference type="EMBL" id="BLXT01000055">
    <property type="protein sequence ID" value="GFN74057.1"/>
    <property type="molecule type" value="Genomic_DNA"/>
</dbReference>
<feature type="signal peptide" evidence="1">
    <location>
        <begin position="1"/>
        <end position="23"/>
    </location>
</feature>
<dbReference type="AlphaFoldDB" id="A0AAV3XUK0"/>
<organism evidence="2 3">
    <name type="scientific">Plakobranchus ocellatus</name>
    <dbReference type="NCBI Taxonomy" id="259542"/>
    <lineage>
        <taxon>Eukaryota</taxon>
        <taxon>Metazoa</taxon>
        <taxon>Spiralia</taxon>
        <taxon>Lophotrochozoa</taxon>
        <taxon>Mollusca</taxon>
        <taxon>Gastropoda</taxon>
        <taxon>Heterobranchia</taxon>
        <taxon>Euthyneura</taxon>
        <taxon>Panpulmonata</taxon>
        <taxon>Sacoglossa</taxon>
        <taxon>Placobranchoidea</taxon>
        <taxon>Plakobranchidae</taxon>
        <taxon>Plakobranchus</taxon>
    </lineage>
</organism>
<gene>
    <name evidence="2" type="ORF">PoB_000056300</name>
</gene>